<evidence type="ECO:0000256" key="2">
    <source>
        <dbReference type="ARBA" id="ARBA00022475"/>
    </source>
</evidence>
<keyword evidence="5 6" id="KW-0472">Membrane</keyword>
<dbReference type="InterPro" id="IPR039428">
    <property type="entry name" value="NUOK/Mnh_C1-like"/>
</dbReference>
<dbReference type="PANTHER" id="PTHR34583:SF2">
    <property type="entry name" value="ANTIPORTER SUBUNIT MNHC2-RELATED"/>
    <property type="match status" value="1"/>
</dbReference>
<dbReference type="AlphaFoldDB" id="A0A381XKW7"/>
<feature type="non-terminal residue" evidence="7">
    <location>
        <position position="1"/>
    </location>
</feature>
<dbReference type="GO" id="GO:0005886">
    <property type="term" value="C:plasma membrane"/>
    <property type="evidence" value="ECO:0007669"/>
    <property type="project" value="UniProtKB-SubCell"/>
</dbReference>
<evidence type="ECO:0000256" key="3">
    <source>
        <dbReference type="ARBA" id="ARBA00022692"/>
    </source>
</evidence>
<gene>
    <name evidence="7" type="ORF">METZ01_LOCUS118183</name>
</gene>
<dbReference type="InterPro" id="IPR050601">
    <property type="entry name" value="CPA3_antiporter_subunitC"/>
</dbReference>
<name>A0A381XKW7_9ZZZZ</name>
<dbReference type="EMBL" id="UINC01015532">
    <property type="protein sequence ID" value="SVA65329.1"/>
    <property type="molecule type" value="Genomic_DNA"/>
</dbReference>
<evidence type="ECO:0000313" key="7">
    <source>
        <dbReference type="EMBL" id="SVA65329.1"/>
    </source>
</evidence>
<protein>
    <recommendedName>
        <fullName evidence="8">NADH:quinone oxidoreductase/Mrp antiporter membrane subunit domain-containing protein</fullName>
    </recommendedName>
</protein>
<dbReference type="PANTHER" id="PTHR34583">
    <property type="entry name" value="ANTIPORTER SUBUNIT MNHC2-RELATED"/>
    <property type="match status" value="1"/>
</dbReference>
<evidence type="ECO:0000256" key="5">
    <source>
        <dbReference type="ARBA" id="ARBA00023136"/>
    </source>
</evidence>
<keyword evidence="2" id="KW-1003">Cell membrane</keyword>
<feature type="transmembrane region" description="Helical" evidence="6">
    <location>
        <begin position="70"/>
        <end position="94"/>
    </location>
</feature>
<dbReference type="Gene3D" id="1.10.287.3510">
    <property type="match status" value="1"/>
</dbReference>
<dbReference type="Pfam" id="PF00420">
    <property type="entry name" value="Oxidored_q2"/>
    <property type="match status" value="1"/>
</dbReference>
<keyword evidence="3 6" id="KW-0812">Transmembrane</keyword>
<accession>A0A381XKW7</accession>
<evidence type="ECO:0000256" key="4">
    <source>
        <dbReference type="ARBA" id="ARBA00022989"/>
    </source>
</evidence>
<evidence type="ECO:0000256" key="1">
    <source>
        <dbReference type="ARBA" id="ARBA00004651"/>
    </source>
</evidence>
<reference evidence="7" key="1">
    <citation type="submission" date="2018-05" db="EMBL/GenBank/DDBJ databases">
        <authorList>
            <person name="Lanie J.A."/>
            <person name="Ng W.-L."/>
            <person name="Kazmierczak K.M."/>
            <person name="Andrzejewski T.M."/>
            <person name="Davidsen T.M."/>
            <person name="Wayne K.J."/>
            <person name="Tettelin H."/>
            <person name="Glass J.I."/>
            <person name="Rusch D."/>
            <person name="Podicherti R."/>
            <person name="Tsui H.-C.T."/>
            <person name="Winkler M.E."/>
        </authorList>
    </citation>
    <scope>NUCLEOTIDE SEQUENCE</scope>
</reference>
<proteinExistence type="predicted"/>
<sequence>VEMLICISVGVLFSVGLYLLLQGSVIKAVLGLAVISQTANLVIFVVGGLTIDAVPIITSKTQTESVADPLVQALVLTAIVIGFGLSAFLLTLAYKIHREVGSDDLNDMRNLRG</sequence>
<keyword evidence="4 6" id="KW-1133">Transmembrane helix</keyword>
<comment type="subcellular location">
    <subcellularLocation>
        <location evidence="1">Cell membrane</location>
        <topology evidence="1">Multi-pass membrane protein</topology>
    </subcellularLocation>
</comment>
<evidence type="ECO:0008006" key="8">
    <source>
        <dbReference type="Google" id="ProtNLM"/>
    </source>
</evidence>
<evidence type="ECO:0000256" key="6">
    <source>
        <dbReference type="SAM" id="Phobius"/>
    </source>
</evidence>
<organism evidence="7">
    <name type="scientific">marine metagenome</name>
    <dbReference type="NCBI Taxonomy" id="408172"/>
    <lineage>
        <taxon>unclassified sequences</taxon>
        <taxon>metagenomes</taxon>
        <taxon>ecological metagenomes</taxon>
    </lineage>
</organism>